<evidence type="ECO:0000256" key="7">
    <source>
        <dbReference type="ARBA" id="ARBA00022807"/>
    </source>
</evidence>
<name>A0A7R9QF40_9ACAR</name>
<comment type="similarity">
    <text evidence="2">Belongs to the peptidase C13 family.</text>
</comment>
<dbReference type="InterPro" id="IPR046427">
    <property type="entry name" value="Legumain_prodom_sf"/>
</dbReference>
<evidence type="ECO:0000256" key="9">
    <source>
        <dbReference type="SAM" id="SignalP"/>
    </source>
</evidence>
<dbReference type="Gene3D" id="3.40.50.1460">
    <property type="match status" value="1"/>
</dbReference>
<gene>
    <name evidence="11" type="ORF">ONB1V03_LOCUS4109</name>
</gene>
<dbReference type="InterPro" id="IPR048501">
    <property type="entry name" value="Legum_prodom"/>
</dbReference>
<dbReference type="Pfam" id="PF01650">
    <property type="entry name" value="Peptidase_C13"/>
    <property type="match status" value="1"/>
</dbReference>
<feature type="signal peptide" evidence="9">
    <location>
        <begin position="1"/>
        <end position="16"/>
    </location>
</feature>
<organism evidence="11">
    <name type="scientific">Oppiella nova</name>
    <dbReference type="NCBI Taxonomy" id="334625"/>
    <lineage>
        <taxon>Eukaryota</taxon>
        <taxon>Metazoa</taxon>
        <taxon>Ecdysozoa</taxon>
        <taxon>Arthropoda</taxon>
        <taxon>Chelicerata</taxon>
        <taxon>Arachnida</taxon>
        <taxon>Acari</taxon>
        <taxon>Acariformes</taxon>
        <taxon>Sarcoptiformes</taxon>
        <taxon>Oribatida</taxon>
        <taxon>Brachypylina</taxon>
        <taxon>Oppioidea</taxon>
        <taxon>Oppiidae</taxon>
        <taxon>Oppiella</taxon>
    </lineage>
</organism>
<dbReference type="EMBL" id="OC916177">
    <property type="protein sequence ID" value="CAD7643398.1"/>
    <property type="molecule type" value="Genomic_DNA"/>
</dbReference>
<feature type="chain" id="PRO_5036211798" description="legumain" evidence="9">
    <location>
        <begin position="17"/>
        <end position="451"/>
    </location>
</feature>
<evidence type="ECO:0000259" key="10">
    <source>
        <dbReference type="Pfam" id="PF20985"/>
    </source>
</evidence>
<dbReference type="GO" id="GO:0005773">
    <property type="term" value="C:vacuole"/>
    <property type="evidence" value="ECO:0007669"/>
    <property type="project" value="GOC"/>
</dbReference>
<keyword evidence="6" id="KW-0378">Hydrolase</keyword>
<evidence type="ECO:0000256" key="2">
    <source>
        <dbReference type="ARBA" id="ARBA00009941"/>
    </source>
</evidence>
<protein>
    <recommendedName>
        <fullName evidence="3">legumain</fullName>
        <ecNumber evidence="3">3.4.22.34</ecNumber>
    </recommendedName>
</protein>
<proteinExistence type="inferred from homology"/>
<dbReference type="EMBL" id="CAJPVJ010001352">
    <property type="protein sequence ID" value="CAG2164558.1"/>
    <property type="molecule type" value="Genomic_DNA"/>
</dbReference>
<evidence type="ECO:0000256" key="6">
    <source>
        <dbReference type="ARBA" id="ARBA00022801"/>
    </source>
</evidence>
<dbReference type="PANTHER" id="PTHR12000">
    <property type="entry name" value="HEMOGLOBINASE FAMILY MEMBER"/>
    <property type="match status" value="1"/>
</dbReference>
<reference evidence="11" key="1">
    <citation type="submission" date="2020-11" db="EMBL/GenBank/DDBJ databases">
        <authorList>
            <person name="Tran Van P."/>
        </authorList>
    </citation>
    <scope>NUCLEOTIDE SEQUENCE</scope>
</reference>
<dbReference type="OrthoDB" id="192611at2759"/>
<dbReference type="PANTHER" id="PTHR12000:SF42">
    <property type="entry name" value="LEGUMAIN"/>
    <property type="match status" value="1"/>
</dbReference>
<dbReference type="GO" id="GO:0051603">
    <property type="term" value="P:proteolysis involved in protein catabolic process"/>
    <property type="evidence" value="ECO:0007669"/>
    <property type="project" value="TreeGrafter"/>
</dbReference>
<dbReference type="GO" id="GO:0006624">
    <property type="term" value="P:vacuolar protein processing"/>
    <property type="evidence" value="ECO:0007669"/>
    <property type="project" value="TreeGrafter"/>
</dbReference>
<feature type="domain" description="Legumain prodomain" evidence="10">
    <location>
        <begin position="340"/>
        <end position="431"/>
    </location>
</feature>
<evidence type="ECO:0000256" key="1">
    <source>
        <dbReference type="ARBA" id="ARBA00000810"/>
    </source>
</evidence>
<feature type="active site" evidence="8">
    <location>
        <position position="144"/>
    </location>
</feature>
<accession>A0A7R9QF40</accession>
<dbReference type="InterPro" id="IPR001096">
    <property type="entry name" value="Peptidase_C13"/>
</dbReference>
<evidence type="ECO:0000256" key="5">
    <source>
        <dbReference type="ARBA" id="ARBA00022729"/>
    </source>
</evidence>
<evidence type="ECO:0000313" key="12">
    <source>
        <dbReference type="Proteomes" id="UP000728032"/>
    </source>
</evidence>
<dbReference type="FunFam" id="3.40.50.1460:FF:000006">
    <property type="entry name" value="Legumain"/>
    <property type="match status" value="1"/>
</dbReference>
<evidence type="ECO:0000256" key="4">
    <source>
        <dbReference type="ARBA" id="ARBA00022670"/>
    </source>
</evidence>
<dbReference type="Proteomes" id="UP000728032">
    <property type="component" value="Unassembled WGS sequence"/>
</dbReference>
<dbReference type="PRINTS" id="PR00776">
    <property type="entry name" value="HEMOGLOBNASE"/>
</dbReference>
<dbReference type="GO" id="GO:0004197">
    <property type="term" value="F:cysteine-type endopeptidase activity"/>
    <property type="evidence" value="ECO:0007669"/>
    <property type="project" value="UniProtKB-EC"/>
</dbReference>
<dbReference type="PIRSF" id="PIRSF019663">
    <property type="entry name" value="Legumain"/>
    <property type="match status" value="1"/>
</dbReference>
<dbReference type="Pfam" id="PF20985">
    <property type="entry name" value="Legum_prodom"/>
    <property type="match status" value="1"/>
</dbReference>
<comment type="catalytic activity">
    <reaction evidence="1">
        <text>Hydrolysis of proteins and small molecule substrates at -Asn-|-Xaa- bonds.</text>
        <dbReference type="EC" id="3.4.22.34"/>
    </reaction>
</comment>
<evidence type="ECO:0000313" key="11">
    <source>
        <dbReference type="EMBL" id="CAD7643398.1"/>
    </source>
</evidence>
<keyword evidence="12" id="KW-1185">Reference proteome</keyword>
<dbReference type="Gene3D" id="1.10.132.130">
    <property type="match status" value="1"/>
</dbReference>
<dbReference type="EC" id="3.4.22.34" evidence="3"/>
<dbReference type="AlphaFoldDB" id="A0A7R9QF40"/>
<sequence length="451" mass="51009">MKLVLIFSLVVLVVSAMPNGQAPEGQTWVVLCSGGIGWGNYAISSNVYHAYQTVKKQGIPDKNIIVMHYDDLANSKSNPTPGVVVNELNGTDVYKGVPKDYVGADVIPQNFLDVISGEAALEAKGKRVVKSGPKDNIFVYFMDHGSQGSVLFPKGYLYADDLNNRLKKMNQEQKFAKLVFYLEACDSGSMFEKHLPTDINVYAITSSRYNELSWMCTHDTYRKTYLGGWFGVNWLFDSEHNDPQVEILDKQYNYIVEHNNFTMDNATHSQNAQHYGDLKIAQQHISDFLGAKKVPPTGANSVAVPANAEFVNFRDIPIKLAEKNIQSTNDIYEKQIYVDELSRLLKGRQYVDKHLRAFVDSVHHMTRLDTNALLNSKLELSEDMTCYKKFVDTFHDKCFNMNKNTYAFSKIHVFNNICNQMINDNHVDVAVAFLGQYCTQNSVSGYMTNIE</sequence>
<feature type="active site" description="Nucleophile" evidence="8">
    <location>
        <position position="185"/>
    </location>
</feature>
<keyword evidence="5 9" id="KW-0732">Signal</keyword>
<keyword evidence="7" id="KW-0788">Thiol protease</keyword>
<evidence type="ECO:0000256" key="3">
    <source>
        <dbReference type="ARBA" id="ARBA00012628"/>
    </source>
</evidence>
<evidence type="ECO:0000256" key="8">
    <source>
        <dbReference type="PIRSR" id="PIRSR019663-1"/>
    </source>
</evidence>
<dbReference type="CDD" id="cd21115">
    <property type="entry name" value="legumain_C"/>
    <property type="match status" value="1"/>
</dbReference>
<keyword evidence="4" id="KW-0645">Protease</keyword>